<accession>A0A832TFC6</accession>
<dbReference type="OMA" id="EDYGTPH"/>
<dbReference type="Pfam" id="PF06197">
    <property type="entry name" value="DUF998"/>
    <property type="match status" value="1"/>
</dbReference>
<keyword evidence="1" id="KW-0812">Transmembrane</keyword>
<evidence type="ECO:0000256" key="1">
    <source>
        <dbReference type="SAM" id="Phobius"/>
    </source>
</evidence>
<feature type="transmembrane region" description="Helical" evidence="1">
    <location>
        <begin position="51"/>
        <end position="69"/>
    </location>
</feature>
<comment type="caution">
    <text evidence="2">The sequence shown here is derived from an EMBL/GenBank/DDBJ whole genome shotgun (WGS) entry which is preliminary data.</text>
</comment>
<feature type="transmembrane region" description="Helical" evidence="1">
    <location>
        <begin position="124"/>
        <end position="142"/>
    </location>
</feature>
<organism evidence="2 3">
    <name type="scientific">Sulfurisphaera tokodaii</name>
    <dbReference type="NCBI Taxonomy" id="111955"/>
    <lineage>
        <taxon>Archaea</taxon>
        <taxon>Thermoproteota</taxon>
        <taxon>Thermoprotei</taxon>
        <taxon>Sulfolobales</taxon>
        <taxon>Sulfolobaceae</taxon>
        <taxon>Sulfurisphaera</taxon>
    </lineage>
</organism>
<dbReference type="AlphaFoldDB" id="A0A832TFC6"/>
<name>A0A832TFC6_9CREN</name>
<proteinExistence type="predicted"/>
<dbReference type="InterPro" id="IPR009339">
    <property type="entry name" value="DUF998"/>
</dbReference>
<protein>
    <submittedName>
        <fullName evidence="2">DUF998 domain-containing protein</fullName>
    </submittedName>
</protein>
<dbReference type="EMBL" id="DUJO01000013">
    <property type="protein sequence ID" value="HII73360.1"/>
    <property type="molecule type" value="Genomic_DNA"/>
</dbReference>
<evidence type="ECO:0000313" key="2">
    <source>
        <dbReference type="EMBL" id="HII73360.1"/>
    </source>
</evidence>
<feature type="transmembrane region" description="Helical" evidence="1">
    <location>
        <begin position="98"/>
        <end position="117"/>
    </location>
</feature>
<gene>
    <name evidence="2" type="ORF">HA332_02965</name>
</gene>
<reference evidence="2" key="1">
    <citation type="journal article" date="2020" name="bioRxiv">
        <title>A rank-normalized archaeal taxonomy based on genome phylogeny resolves widespread incomplete and uneven classifications.</title>
        <authorList>
            <person name="Rinke C."/>
            <person name="Chuvochina M."/>
            <person name="Mussig A.J."/>
            <person name="Chaumeil P.-A."/>
            <person name="Waite D.W."/>
            <person name="Whitman W.B."/>
            <person name="Parks D.H."/>
            <person name="Hugenholtz P."/>
        </authorList>
    </citation>
    <scope>NUCLEOTIDE SEQUENCE</scope>
    <source>
        <strain evidence="2">UBA8838</strain>
    </source>
</reference>
<feature type="transmembrane region" description="Helical" evidence="1">
    <location>
        <begin position="12"/>
        <end position="31"/>
    </location>
</feature>
<keyword evidence="1" id="KW-0472">Membrane</keyword>
<sequence length="176" mass="19520">MSMDRIKISGYMILIGISQFLLLMIIAEILYPNYSVKYNYISDLGVGRTAIIFNTSIVVMGILVMLGSLLLRTYYYPLLFLIGLGSAIVGIFPETTGLPHLIGALLAFLFGGISAILTSIRRNYFWTVLGLITLISLVLYVLKDYGPLGPGGMERMIVYPEIIWGISFATYLTNKT</sequence>
<feature type="transmembrane region" description="Helical" evidence="1">
    <location>
        <begin position="157"/>
        <end position="174"/>
    </location>
</feature>
<feature type="transmembrane region" description="Helical" evidence="1">
    <location>
        <begin position="74"/>
        <end position="92"/>
    </location>
</feature>
<keyword evidence="1" id="KW-1133">Transmembrane helix</keyword>
<evidence type="ECO:0000313" key="3">
    <source>
        <dbReference type="Proteomes" id="UP000646844"/>
    </source>
</evidence>
<dbReference type="Proteomes" id="UP000646844">
    <property type="component" value="Unassembled WGS sequence"/>
</dbReference>